<keyword evidence="7" id="KW-0472">Membrane</keyword>
<dbReference type="PANTHER" id="PTHR11941">
    <property type="entry name" value="ENOYL-COA HYDRATASE-RELATED"/>
    <property type="match status" value="1"/>
</dbReference>
<evidence type="ECO:0000256" key="7">
    <source>
        <dbReference type="SAM" id="Phobius"/>
    </source>
</evidence>
<evidence type="ECO:0000256" key="2">
    <source>
        <dbReference type="ARBA" id="ARBA00000765"/>
    </source>
</evidence>
<evidence type="ECO:0000256" key="5">
    <source>
        <dbReference type="ARBA" id="ARBA00012064"/>
    </source>
</evidence>
<reference evidence="9" key="3">
    <citation type="submission" date="2020-12" db="UniProtKB">
        <authorList>
            <consortium name="EnsemblPlants"/>
        </authorList>
    </citation>
    <scope>IDENTIFICATION</scope>
</reference>
<dbReference type="RefSeq" id="XP_024397222.1">
    <property type="nucleotide sequence ID" value="XM_024541454.2"/>
</dbReference>
<dbReference type="GO" id="GO:0004165">
    <property type="term" value="F:delta(3)-delta(2)-enoyl-CoA isomerase activity"/>
    <property type="evidence" value="ECO:0000318"/>
    <property type="project" value="GO_Central"/>
</dbReference>
<dbReference type="Pfam" id="PF00378">
    <property type="entry name" value="ECH_1"/>
    <property type="match status" value="1"/>
</dbReference>
<dbReference type="Gene3D" id="3.90.226.10">
    <property type="entry name" value="2-enoyl-CoA Hydratase, Chain A, domain 1"/>
    <property type="match status" value="1"/>
</dbReference>
<comment type="catalytic activity">
    <reaction evidence="2">
        <text>a (3E)-enoyl-CoA = a 4-saturated (2E)-enoyl-CoA</text>
        <dbReference type="Rhea" id="RHEA:45228"/>
        <dbReference type="ChEBI" id="CHEBI:58521"/>
        <dbReference type="ChEBI" id="CHEBI:85097"/>
        <dbReference type="EC" id="5.3.3.8"/>
    </reaction>
</comment>
<dbReference type="InterPro" id="IPR001753">
    <property type="entry name" value="Enoyl-CoA_hydra/iso"/>
</dbReference>
<dbReference type="Proteomes" id="UP000006727">
    <property type="component" value="Chromosome 15"/>
</dbReference>
<evidence type="ECO:0000313" key="10">
    <source>
        <dbReference type="Proteomes" id="UP000006727"/>
    </source>
</evidence>
<keyword evidence="7" id="KW-0812">Transmembrane</keyword>
<reference evidence="8 10" key="1">
    <citation type="journal article" date="2008" name="Science">
        <title>The Physcomitrella genome reveals evolutionary insights into the conquest of land by plants.</title>
        <authorList>
            <person name="Rensing S."/>
            <person name="Lang D."/>
            <person name="Zimmer A."/>
            <person name="Terry A."/>
            <person name="Salamov A."/>
            <person name="Shapiro H."/>
            <person name="Nishiyama T."/>
            <person name="Perroud P.-F."/>
            <person name="Lindquist E."/>
            <person name="Kamisugi Y."/>
            <person name="Tanahashi T."/>
            <person name="Sakakibara K."/>
            <person name="Fujita T."/>
            <person name="Oishi K."/>
            <person name="Shin-I T."/>
            <person name="Kuroki Y."/>
            <person name="Toyoda A."/>
            <person name="Suzuki Y."/>
            <person name="Hashimoto A."/>
            <person name="Yamaguchi K."/>
            <person name="Sugano A."/>
            <person name="Kohara Y."/>
            <person name="Fujiyama A."/>
            <person name="Anterola A."/>
            <person name="Aoki S."/>
            <person name="Ashton N."/>
            <person name="Barbazuk W.B."/>
            <person name="Barker E."/>
            <person name="Bennetzen J."/>
            <person name="Bezanilla M."/>
            <person name="Blankenship R."/>
            <person name="Cho S.H."/>
            <person name="Dutcher S."/>
            <person name="Estelle M."/>
            <person name="Fawcett J.A."/>
            <person name="Gundlach H."/>
            <person name="Hanada K."/>
            <person name="Heyl A."/>
            <person name="Hicks K.A."/>
            <person name="Hugh J."/>
            <person name="Lohr M."/>
            <person name="Mayer K."/>
            <person name="Melkozernov A."/>
            <person name="Murata T."/>
            <person name="Nelson D."/>
            <person name="Pils B."/>
            <person name="Prigge M."/>
            <person name="Reiss B."/>
            <person name="Renner T."/>
            <person name="Rombauts S."/>
            <person name="Rushton P."/>
            <person name="Sanderfoot A."/>
            <person name="Schween G."/>
            <person name="Shiu S.-H."/>
            <person name="Stueber K."/>
            <person name="Theodoulou F.L."/>
            <person name="Tu H."/>
            <person name="Van de Peer Y."/>
            <person name="Verrier P.J."/>
            <person name="Waters E."/>
            <person name="Wood A."/>
            <person name="Yang L."/>
            <person name="Cove D."/>
            <person name="Cuming A."/>
            <person name="Hasebe M."/>
            <person name="Lucas S."/>
            <person name="Mishler D.B."/>
            <person name="Reski R."/>
            <person name="Grigoriev I."/>
            <person name="Quatrano R.S."/>
            <person name="Boore J.L."/>
        </authorList>
    </citation>
    <scope>NUCLEOTIDE SEQUENCE [LARGE SCALE GENOMIC DNA]</scope>
    <source>
        <strain evidence="9 10">cv. Gransden 2004</strain>
    </source>
</reference>
<dbReference type="STRING" id="3218.A9TQS6"/>
<accession>A9TQS6</accession>
<feature type="transmembrane region" description="Helical" evidence="7">
    <location>
        <begin position="82"/>
        <end position="115"/>
    </location>
</feature>
<proteinExistence type="inferred from homology"/>
<dbReference type="FunFam" id="3.90.226.10:FF:000049">
    <property type="entry name" value="Enoyl-CoA delta isomerase 3"/>
    <property type="match status" value="1"/>
</dbReference>
<dbReference type="EnsemblPlants" id="Pp3c15_6310V3.1">
    <property type="protein sequence ID" value="PAC:32928409.CDS.1"/>
    <property type="gene ID" value="Pp3c15_6310"/>
</dbReference>
<dbReference type="SUPFAM" id="SSF52096">
    <property type="entry name" value="ClpP/crotonase"/>
    <property type="match status" value="1"/>
</dbReference>
<dbReference type="HOGENOM" id="CLU_009834_3_2_1"/>
<comment type="similarity">
    <text evidence="4">Belongs to the enoyl-CoA hydratase/isomerase family.</text>
</comment>
<dbReference type="InterPro" id="IPR029045">
    <property type="entry name" value="ClpP/crotonase-like_dom_sf"/>
</dbReference>
<protein>
    <recommendedName>
        <fullName evidence="5">Delta(3)-Delta(2)-enoyl-CoA isomerase</fullName>
        <ecNumber evidence="5">5.3.3.8</ecNumber>
    </recommendedName>
</protein>
<organism evidence="8">
    <name type="scientific">Physcomitrium patens</name>
    <name type="common">Spreading-leaved earth moss</name>
    <name type="synonym">Physcomitrella patens</name>
    <dbReference type="NCBI Taxonomy" id="3218"/>
    <lineage>
        <taxon>Eukaryota</taxon>
        <taxon>Viridiplantae</taxon>
        <taxon>Streptophyta</taxon>
        <taxon>Embryophyta</taxon>
        <taxon>Bryophyta</taxon>
        <taxon>Bryophytina</taxon>
        <taxon>Bryopsida</taxon>
        <taxon>Funariidae</taxon>
        <taxon>Funariales</taxon>
        <taxon>Funariaceae</taxon>
        <taxon>Physcomitrium</taxon>
    </lineage>
</organism>
<dbReference type="OrthoDB" id="410701at2759"/>
<evidence type="ECO:0000256" key="4">
    <source>
        <dbReference type="ARBA" id="ARBA00005254"/>
    </source>
</evidence>
<reference evidence="8 10" key="2">
    <citation type="journal article" date="2018" name="Plant J.">
        <title>The Physcomitrella patens chromosome-scale assembly reveals moss genome structure and evolution.</title>
        <authorList>
            <person name="Lang D."/>
            <person name="Ullrich K.K."/>
            <person name="Murat F."/>
            <person name="Fuchs J."/>
            <person name="Jenkins J."/>
            <person name="Haas F.B."/>
            <person name="Piednoel M."/>
            <person name="Gundlach H."/>
            <person name="Van Bel M."/>
            <person name="Meyberg R."/>
            <person name="Vives C."/>
            <person name="Morata J."/>
            <person name="Symeonidi A."/>
            <person name="Hiss M."/>
            <person name="Muchero W."/>
            <person name="Kamisugi Y."/>
            <person name="Saleh O."/>
            <person name="Blanc G."/>
            <person name="Decker E.L."/>
            <person name="van Gessel N."/>
            <person name="Grimwood J."/>
            <person name="Hayes R.D."/>
            <person name="Graham S.W."/>
            <person name="Gunter L.E."/>
            <person name="McDaniel S.F."/>
            <person name="Hoernstein S.N.W."/>
            <person name="Larsson A."/>
            <person name="Li F.W."/>
            <person name="Perroud P.F."/>
            <person name="Phillips J."/>
            <person name="Ranjan P."/>
            <person name="Rokshar D.S."/>
            <person name="Rothfels C.J."/>
            <person name="Schneider L."/>
            <person name="Shu S."/>
            <person name="Stevenson D.W."/>
            <person name="Thummler F."/>
            <person name="Tillich M."/>
            <person name="Villarreal Aguilar J.C."/>
            <person name="Widiez T."/>
            <person name="Wong G.K."/>
            <person name="Wymore A."/>
            <person name="Zhang Y."/>
            <person name="Zimmer A.D."/>
            <person name="Quatrano R.S."/>
            <person name="Mayer K.F.X."/>
            <person name="Goodstein D."/>
            <person name="Casacuberta J.M."/>
            <person name="Vandepoele K."/>
            <person name="Reski R."/>
            <person name="Cuming A.C."/>
            <person name="Tuskan G.A."/>
            <person name="Maumus F."/>
            <person name="Salse J."/>
            <person name="Schmutz J."/>
            <person name="Rensing S.A."/>
        </authorList>
    </citation>
    <scope>NUCLEOTIDE SEQUENCE [LARGE SCALE GENOMIC DNA]</scope>
    <source>
        <strain evidence="9 10">cv. Gransden 2004</strain>
    </source>
</reference>
<dbReference type="OMA" id="DRFAHYW"/>
<evidence type="ECO:0000313" key="9">
    <source>
        <dbReference type="EnsemblPlants" id="PAC:32928409.CDS.1"/>
    </source>
</evidence>
<keyword evidence="10" id="KW-1185">Reference proteome</keyword>
<dbReference type="PaxDb" id="3218-PP1S291_40V6.1"/>
<sequence>MCSLERVGDVYILRFTGDLDEHRLNPALCDEIIRNLAIVNESDASALLTTNDGKYFSNGLDLAWVNQAPGSVSARMQSQSKAYFRLLSAFMLVNVPTVAAICGHAAAGGLILALAHDHRHMRQDKGFVYMSEMDISIPIPPRVMSLIRCKLNPRAFVETVLKGTKLTATKAKDLDIVDAVHGSSKETFDAALAEATRLASRRWKKEVYLSMRLTMYPQFVPRLEGRL</sequence>
<evidence type="ECO:0000256" key="6">
    <source>
        <dbReference type="ARBA" id="ARBA00023098"/>
    </source>
</evidence>
<keyword evidence="6" id="KW-0443">Lipid metabolism</keyword>
<dbReference type="EMBL" id="ABEU02000015">
    <property type="protein sequence ID" value="PNR39131.1"/>
    <property type="molecule type" value="Genomic_DNA"/>
</dbReference>
<dbReference type="PANTHER" id="PTHR11941:SF168">
    <property type="match status" value="1"/>
</dbReference>
<dbReference type="GeneID" id="112292705"/>
<name>A9TQS6_PHYPA</name>
<comment type="pathway">
    <text evidence="3">Lipid metabolism; fatty acid beta-oxidation.</text>
</comment>
<gene>
    <name evidence="9" type="primary">LOC112292705</name>
    <name evidence="8" type="ORF">PHYPA_019409</name>
</gene>
<dbReference type="CDD" id="cd06558">
    <property type="entry name" value="crotonase-like"/>
    <property type="match status" value="1"/>
</dbReference>
<dbReference type="EC" id="5.3.3.8" evidence="5"/>
<evidence type="ECO:0000256" key="3">
    <source>
        <dbReference type="ARBA" id="ARBA00005005"/>
    </source>
</evidence>
<dbReference type="Gramene" id="Pp3c15_6310V3.1">
    <property type="protein sequence ID" value="PAC:32928409.CDS.1"/>
    <property type="gene ID" value="Pp3c15_6310"/>
</dbReference>
<keyword evidence="7" id="KW-1133">Transmembrane helix</keyword>
<evidence type="ECO:0000313" key="8">
    <source>
        <dbReference type="EMBL" id="PNR39131.1"/>
    </source>
</evidence>
<dbReference type="Gramene" id="Pp3c15_6310V3.2">
    <property type="protein sequence ID" value="PAC:32928410.CDS.1"/>
    <property type="gene ID" value="Pp3c15_6310"/>
</dbReference>
<dbReference type="AlphaFoldDB" id="A9TQS6"/>
<evidence type="ECO:0000256" key="1">
    <source>
        <dbReference type="ARBA" id="ARBA00000452"/>
    </source>
</evidence>
<comment type="catalytic activity">
    <reaction evidence="1">
        <text>a (3Z)-enoyl-CoA = a 4-saturated (2E)-enoyl-CoA</text>
        <dbReference type="Rhea" id="RHEA:45900"/>
        <dbReference type="ChEBI" id="CHEBI:85097"/>
        <dbReference type="ChEBI" id="CHEBI:85489"/>
        <dbReference type="EC" id="5.3.3.8"/>
    </reaction>
</comment>
<dbReference type="eggNOG" id="ENOG502QS1J">
    <property type="taxonomic scope" value="Eukaryota"/>
</dbReference>
<dbReference type="EnsemblPlants" id="Pp3c15_6310V3.2">
    <property type="protein sequence ID" value="PAC:32928410.CDS.1"/>
    <property type="gene ID" value="Pp3c15_6310"/>
</dbReference>
<dbReference type="GO" id="GO:0006635">
    <property type="term" value="P:fatty acid beta-oxidation"/>
    <property type="evidence" value="ECO:0000318"/>
    <property type="project" value="GO_Central"/>
</dbReference>